<evidence type="ECO:0000313" key="14">
    <source>
        <dbReference type="EMBL" id="MBB6429866.1"/>
    </source>
</evidence>
<reference evidence="14 15" key="1">
    <citation type="submission" date="2020-08" db="EMBL/GenBank/DDBJ databases">
        <title>Genomic Encyclopedia of Type Strains, Phase IV (KMG-IV): sequencing the most valuable type-strain genomes for metagenomic binning, comparative biology and taxonomic classification.</title>
        <authorList>
            <person name="Goeker M."/>
        </authorList>
    </citation>
    <scope>NUCLEOTIDE SEQUENCE [LARGE SCALE GENOMIC DNA]</scope>
    <source>
        <strain evidence="14 15">DSM 103725</strain>
    </source>
</reference>
<proteinExistence type="inferred from homology"/>
<keyword evidence="3 10" id="KW-0963">Cytoplasm</keyword>
<dbReference type="Gene3D" id="1.10.443.10">
    <property type="entry name" value="Intergrase catalytic core"/>
    <property type="match status" value="1"/>
</dbReference>
<evidence type="ECO:0000256" key="4">
    <source>
        <dbReference type="ARBA" id="ARBA00022618"/>
    </source>
</evidence>
<dbReference type="InterPro" id="IPR023009">
    <property type="entry name" value="Tyrosine_recombinase_XerC/XerD"/>
</dbReference>
<organism evidence="14 15">
    <name type="scientific">Algisphaera agarilytica</name>
    <dbReference type="NCBI Taxonomy" id="1385975"/>
    <lineage>
        <taxon>Bacteria</taxon>
        <taxon>Pseudomonadati</taxon>
        <taxon>Planctomycetota</taxon>
        <taxon>Phycisphaerae</taxon>
        <taxon>Phycisphaerales</taxon>
        <taxon>Phycisphaeraceae</taxon>
        <taxon>Algisphaera</taxon>
    </lineage>
</organism>
<sequence>MNPSTLSSDQSPKPRAKAKARNRAAGSTPNVAAVKTSATPLQVAASSAPDMRRRKAVTTPATESSKKQSRFEPPVTAFLAYIRIECGFSPATLAAYGGDLRDLWVWMVKQKQHSWNDLTPERIAEHLKSLEAKGHAVSTIARHVATIRVFCRFLKANEHTDADPAEQLTQPQTWSRLPTVLGDEQIEKLLSAPDPDALLYLRDVALMEMLYAGGLRASEIADLLTTGIHYDLGVIRVMGKGSKERVVPLGQPALKALRRYTDELREDLVRENAPTDRVFLSRTGQPITRIVVWQIVKRHAEKAGLSHVHPHTLRHSFATHLLAGGADLRVVQELLGHSNIKTTQIYTHVDRSRLKEVLTKFHPRP</sequence>
<evidence type="ECO:0000256" key="2">
    <source>
        <dbReference type="ARBA" id="ARBA00010450"/>
    </source>
</evidence>
<dbReference type="NCBIfam" id="TIGR02225">
    <property type="entry name" value="recomb_XerD"/>
    <property type="match status" value="1"/>
</dbReference>
<comment type="caution">
    <text evidence="14">The sequence shown here is derived from an EMBL/GenBank/DDBJ whole genome shotgun (WGS) entry which is preliminary data.</text>
</comment>
<dbReference type="PANTHER" id="PTHR30349:SF81">
    <property type="entry name" value="TYROSINE RECOMBINASE XERC"/>
    <property type="match status" value="1"/>
</dbReference>
<keyword evidence="9 10" id="KW-0131">Cell cycle</keyword>
<dbReference type="GO" id="GO:0005737">
    <property type="term" value="C:cytoplasm"/>
    <property type="evidence" value="ECO:0007669"/>
    <property type="project" value="UniProtKB-SubCell"/>
</dbReference>
<comment type="function">
    <text evidence="10">Site-specific tyrosine recombinase, which acts by catalyzing the cutting and rejoining of the recombining DNA molecules. The XerC-XerD complex is essential to convert dimers of the bacterial chromosome into monomers to permit their segregation at cell division. It also contributes to the segregational stability of plasmids.</text>
</comment>
<dbReference type="InterPro" id="IPR002104">
    <property type="entry name" value="Integrase_catalytic"/>
</dbReference>
<dbReference type="InterPro" id="IPR044068">
    <property type="entry name" value="CB"/>
</dbReference>
<feature type="active site" evidence="10">
    <location>
        <position position="337"/>
    </location>
</feature>
<comment type="subcellular location">
    <subcellularLocation>
        <location evidence="1 10">Cytoplasm</location>
    </subcellularLocation>
</comment>
<dbReference type="InterPro" id="IPR011932">
    <property type="entry name" value="Recomb_XerD"/>
</dbReference>
<feature type="active site" evidence="10">
    <location>
        <position position="216"/>
    </location>
</feature>
<feature type="compositionally biased region" description="Polar residues" evidence="11">
    <location>
        <begin position="1"/>
        <end position="11"/>
    </location>
</feature>
<dbReference type="Pfam" id="PF00589">
    <property type="entry name" value="Phage_integrase"/>
    <property type="match status" value="1"/>
</dbReference>
<keyword evidence="4 10" id="KW-0132">Cell division</keyword>
<evidence type="ECO:0000313" key="15">
    <source>
        <dbReference type="Proteomes" id="UP000541810"/>
    </source>
</evidence>
<dbReference type="PROSITE" id="PS51900">
    <property type="entry name" value="CB"/>
    <property type="match status" value="1"/>
</dbReference>
<dbReference type="GO" id="GO:0006313">
    <property type="term" value="P:DNA transposition"/>
    <property type="evidence" value="ECO:0007669"/>
    <property type="project" value="UniProtKB-UniRule"/>
</dbReference>
<protein>
    <recommendedName>
        <fullName evidence="10">Tyrosine recombinase XerC</fullName>
    </recommendedName>
</protein>
<dbReference type="GO" id="GO:0051301">
    <property type="term" value="P:cell division"/>
    <property type="evidence" value="ECO:0007669"/>
    <property type="project" value="UniProtKB-KW"/>
</dbReference>
<dbReference type="PROSITE" id="PS51898">
    <property type="entry name" value="TYR_RECOMBINASE"/>
    <property type="match status" value="1"/>
</dbReference>
<feature type="region of interest" description="Disordered" evidence="11">
    <location>
        <begin position="1"/>
        <end position="69"/>
    </location>
</feature>
<keyword evidence="7 10" id="KW-0238">DNA-binding</keyword>
<evidence type="ECO:0000256" key="3">
    <source>
        <dbReference type="ARBA" id="ARBA00022490"/>
    </source>
</evidence>
<evidence type="ECO:0000256" key="7">
    <source>
        <dbReference type="ARBA" id="ARBA00023125"/>
    </source>
</evidence>
<evidence type="ECO:0000256" key="6">
    <source>
        <dbReference type="ARBA" id="ARBA00022908"/>
    </source>
</evidence>
<dbReference type="InterPro" id="IPR011010">
    <property type="entry name" value="DNA_brk_join_enz"/>
</dbReference>
<feature type="active site" description="O-(3'-phospho-DNA)-tyrosine intermediate" evidence="10">
    <location>
        <position position="346"/>
    </location>
</feature>
<dbReference type="GO" id="GO:0009037">
    <property type="term" value="F:tyrosine-based site-specific recombinase activity"/>
    <property type="evidence" value="ECO:0007669"/>
    <property type="project" value="UniProtKB-UniRule"/>
</dbReference>
<evidence type="ECO:0000256" key="9">
    <source>
        <dbReference type="ARBA" id="ARBA00023306"/>
    </source>
</evidence>
<keyword evidence="6 10" id="KW-0229">DNA integration</keyword>
<comment type="similarity">
    <text evidence="10">Belongs to the 'phage' integrase family. XerC subfamily.</text>
</comment>
<dbReference type="SUPFAM" id="SSF56349">
    <property type="entry name" value="DNA breaking-rejoining enzymes"/>
    <property type="match status" value="1"/>
</dbReference>
<feature type="domain" description="Tyr recombinase" evidence="12">
    <location>
        <begin position="176"/>
        <end position="359"/>
    </location>
</feature>
<dbReference type="AlphaFoldDB" id="A0A7X0H5V8"/>
<evidence type="ECO:0000256" key="5">
    <source>
        <dbReference type="ARBA" id="ARBA00022829"/>
    </source>
</evidence>
<dbReference type="RefSeq" id="WP_184677426.1">
    <property type="nucleotide sequence ID" value="NZ_JACHGY010000001.1"/>
</dbReference>
<dbReference type="Pfam" id="PF02899">
    <property type="entry name" value="Phage_int_SAM_1"/>
    <property type="match status" value="1"/>
</dbReference>
<dbReference type="EMBL" id="JACHGY010000001">
    <property type="protein sequence ID" value="MBB6429866.1"/>
    <property type="molecule type" value="Genomic_DNA"/>
</dbReference>
<evidence type="ECO:0000256" key="1">
    <source>
        <dbReference type="ARBA" id="ARBA00004496"/>
    </source>
</evidence>
<dbReference type="Proteomes" id="UP000541810">
    <property type="component" value="Unassembled WGS sequence"/>
</dbReference>
<dbReference type="InterPro" id="IPR013762">
    <property type="entry name" value="Integrase-like_cat_sf"/>
</dbReference>
<keyword evidence="8 10" id="KW-0233">DNA recombination</keyword>
<accession>A0A7X0H5V8</accession>
<evidence type="ECO:0000256" key="8">
    <source>
        <dbReference type="ARBA" id="ARBA00023172"/>
    </source>
</evidence>
<feature type="domain" description="Core-binding (CB)" evidence="13">
    <location>
        <begin position="69"/>
        <end position="155"/>
    </location>
</feature>
<dbReference type="Gene3D" id="1.10.150.130">
    <property type="match status" value="1"/>
</dbReference>
<dbReference type="InterPro" id="IPR010998">
    <property type="entry name" value="Integrase_recombinase_N"/>
</dbReference>
<evidence type="ECO:0000259" key="13">
    <source>
        <dbReference type="PROSITE" id="PS51900"/>
    </source>
</evidence>
<evidence type="ECO:0000256" key="10">
    <source>
        <dbReference type="HAMAP-Rule" id="MF_01808"/>
    </source>
</evidence>
<dbReference type="HAMAP" id="MF_01808">
    <property type="entry name" value="Recomb_XerC_XerD"/>
    <property type="match status" value="1"/>
</dbReference>
<comment type="similarity">
    <text evidence="2">Belongs to the 'phage' integrase family. XerD subfamily.</text>
</comment>
<dbReference type="GO" id="GO:0007059">
    <property type="term" value="P:chromosome segregation"/>
    <property type="evidence" value="ECO:0007669"/>
    <property type="project" value="UniProtKB-UniRule"/>
</dbReference>
<dbReference type="SUPFAM" id="SSF47823">
    <property type="entry name" value="lambda integrase-like, N-terminal domain"/>
    <property type="match status" value="1"/>
</dbReference>
<feature type="active site" evidence="10">
    <location>
        <position position="314"/>
    </location>
</feature>
<name>A0A7X0H5V8_9BACT</name>
<feature type="active site" evidence="10">
    <location>
        <position position="311"/>
    </location>
</feature>
<dbReference type="NCBIfam" id="NF001399">
    <property type="entry name" value="PRK00283.1"/>
    <property type="match status" value="1"/>
</dbReference>
<gene>
    <name evidence="10" type="primary">xerC</name>
    <name evidence="14" type="ORF">HNQ40_001672</name>
</gene>
<feature type="active site" evidence="10">
    <location>
        <position position="240"/>
    </location>
</feature>
<evidence type="ECO:0000256" key="11">
    <source>
        <dbReference type="SAM" id="MobiDB-lite"/>
    </source>
</evidence>
<evidence type="ECO:0000259" key="12">
    <source>
        <dbReference type="PROSITE" id="PS51898"/>
    </source>
</evidence>
<dbReference type="InterPro" id="IPR050090">
    <property type="entry name" value="Tyrosine_recombinase_XerCD"/>
</dbReference>
<keyword evidence="15" id="KW-1185">Reference proteome</keyword>
<dbReference type="PANTHER" id="PTHR30349">
    <property type="entry name" value="PHAGE INTEGRASE-RELATED"/>
    <property type="match status" value="1"/>
</dbReference>
<comment type="subunit">
    <text evidence="10">Forms a cyclic heterotetrameric complex composed of two molecules of XerC and two molecules of XerD.</text>
</comment>
<dbReference type="InterPro" id="IPR004107">
    <property type="entry name" value="Integrase_SAM-like_N"/>
</dbReference>
<dbReference type="CDD" id="cd00798">
    <property type="entry name" value="INT_XerDC_C"/>
    <property type="match status" value="1"/>
</dbReference>
<dbReference type="GO" id="GO:0003677">
    <property type="term" value="F:DNA binding"/>
    <property type="evidence" value="ECO:0007669"/>
    <property type="project" value="UniProtKB-UniRule"/>
</dbReference>
<keyword evidence="5 10" id="KW-0159">Chromosome partition</keyword>